<dbReference type="PANTHER" id="PTHR24015">
    <property type="entry name" value="OS07G0578800 PROTEIN-RELATED"/>
    <property type="match status" value="1"/>
</dbReference>
<organism evidence="3 4">
    <name type="scientific">Ceratopteris richardii</name>
    <name type="common">Triangle waterfern</name>
    <dbReference type="NCBI Taxonomy" id="49495"/>
    <lineage>
        <taxon>Eukaryota</taxon>
        <taxon>Viridiplantae</taxon>
        <taxon>Streptophyta</taxon>
        <taxon>Embryophyta</taxon>
        <taxon>Tracheophyta</taxon>
        <taxon>Polypodiopsida</taxon>
        <taxon>Polypodiidae</taxon>
        <taxon>Polypodiales</taxon>
        <taxon>Pteridineae</taxon>
        <taxon>Pteridaceae</taxon>
        <taxon>Parkerioideae</taxon>
        <taxon>Ceratopteris</taxon>
    </lineage>
</organism>
<keyword evidence="4" id="KW-1185">Reference proteome</keyword>
<feature type="repeat" description="PPR" evidence="2">
    <location>
        <begin position="456"/>
        <end position="490"/>
    </location>
</feature>
<feature type="repeat" description="PPR" evidence="2">
    <location>
        <begin position="784"/>
        <end position="818"/>
    </location>
</feature>
<comment type="caution">
    <text evidence="3">The sequence shown here is derived from an EMBL/GenBank/DDBJ whole genome shotgun (WGS) entry which is preliminary data.</text>
</comment>
<dbReference type="InterPro" id="IPR011990">
    <property type="entry name" value="TPR-like_helical_dom_sf"/>
</dbReference>
<protein>
    <recommendedName>
        <fullName evidence="5">Pentatricopeptide repeat-containing protein</fullName>
    </recommendedName>
</protein>
<feature type="repeat" description="PPR" evidence="2">
    <location>
        <begin position="126"/>
        <end position="160"/>
    </location>
</feature>
<evidence type="ECO:0000313" key="4">
    <source>
        <dbReference type="Proteomes" id="UP000825935"/>
    </source>
</evidence>
<feature type="repeat" description="PPR" evidence="2">
    <location>
        <begin position="819"/>
        <end position="853"/>
    </location>
</feature>
<dbReference type="FunFam" id="1.25.40.10:FF:000158">
    <property type="entry name" value="pentatricopeptide repeat-containing protein At2g33680"/>
    <property type="match status" value="1"/>
</dbReference>
<keyword evidence="1" id="KW-0677">Repeat</keyword>
<feature type="repeat" description="PPR" evidence="2">
    <location>
        <begin position="573"/>
        <end position="607"/>
    </location>
</feature>
<reference evidence="3 4" key="1">
    <citation type="submission" date="2021-08" db="EMBL/GenBank/DDBJ databases">
        <title>WGS assembly of Ceratopteris richardii.</title>
        <authorList>
            <person name="Marchant D.B."/>
            <person name="Chen G."/>
            <person name="Jenkins J."/>
            <person name="Shu S."/>
            <person name="Leebens-Mack J."/>
            <person name="Grimwood J."/>
            <person name="Schmutz J."/>
            <person name="Soltis P."/>
            <person name="Soltis D."/>
            <person name="Chen Z.-H."/>
        </authorList>
    </citation>
    <scope>NUCLEOTIDE SEQUENCE [LARGE SCALE GENOMIC DNA]</scope>
    <source>
        <strain evidence="3">Whitten #5841</strain>
        <tissue evidence="3">Leaf</tissue>
    </source>
</reference>
<feature type="repeat" description="PPR" evidence="2">
    <location>
        <begin position="227"/>
        <end position="262"/>
    </location>
</feature>
<dbReference type="InterPro" id="IPR046960">
    <property type="entry name" value="PPR_At4g14850-like_plant"/>
</dbReference>
<dbReference type="EMBL" id="CM035428">
    <property type="protein sequence ID" value="KAH7300993.1"/>
    <property type="molecule type" value="Genomic_DNA"/>
</dbReference>
<dbReference type="Gene3D" id="1.25.40.10">
    <property type="entry name" value="Tetratricopeptide repeat domain"/>
    <property type="match status" value="7"/>
</dbReference>
<dbReference type="Pfam" id="PF01535">
    <property type="entry name" value="PPR"/>
    <property type="match status" value="7"/>
</dbReference>
<proteinExistence type="predicted"/>
<evidence type="ECO:0000313" key="3">
    <source>
        <dbReference type="EMBL" id="KAH7300993.1"/>
    </source>
</evidence>
<gene>
    <name evidence="3" type="ORF">KP509_23G007100</name>
</gene>
<feature type="repeat" description="PPR" evidence="2">
    <location>
        <begin position="338"/>
        <end position="372"/>
    </location>
</feature>
<evidence type="ECO:0000256" key="1">
    <source>
        <dbReference type="ARBA" id="ARBA00022737"/>
    </source>
</evidence>
<dbReference type="GO" id="GO:0048731">
    <property type="term" value="P:system development"/>
    <property type="evidence" value="ECO:0007669"/>
    <property type="project" value="UniProtKB-ARBA"/>
</dbReference>
<dbReference type="Proteomes" id="UP000825935">
    <property type="component" value="Chromosome 23"/>
</dbReference>
<name>A0A8T2S005_CERRI</name>
<dbReference type="NCBIfam" id="TIGR00756">
    <property type="entry name" value="PPR"/>
    <property type="match status" value="6"/>
</dbReference>
<dbReference type="OrthoDB" id="1957928at2759"/>
<dbReference type="FunFam" id="1.25.40.10:FF:000343">
    <property type="entry name" value="Pentatricopeptide repeat-containing protein At3g58590"/>
    <property type="match status" value="3"/>
</dbReference>
<dbReference type="AlphaFoldDB" id="A0A8T2S005"/>
<dbReference type="InterPro" id="IPR002885">
    <property type="entry name" value="PPR_rpt"/>
</dbReference>
<sequence>MKGAVMEAIACTHHNAVPMWERNSAFSIVHVDALCRKGDLSKALEIVLDHNPIGLDIDYNKACVSLLKACQKSRSLKHPKPLYDHLTKFKQTNVIMSLGDDLVIALAKCGALHDAHELLCGISHRTVYCWTAVISGYAEIGRGQDALSLYSDMQTDSIEPDEYTYVALFKACGGIPDLGMGRYLHNLAVKQGYASVIFLGNTLIRMYGKCRSVKEAENVFSNLPQQDVVSWNAMLSVLVENQLEERSLRLYRQLMEVQSVDPDTITFVCAIQACSALAKVNEKNILSLIKIGQSLHADMWRKGITSDVYIASALQTMYGKFGMVQEAEKVFDNVSNRNIVTWNAMLSAYVEGGEGKKALQLYSHMLRGSEKPNHQTFVIALQACSVLTEREVAFAIEAQTVKFVPLKIGQTLHEDARMIKGFTSNHFLQNALVGMYGRCGSLGEAETVFESSSNCEAVSCNAMLSVYVEQGLGFRALKLYRQLQEEGAQLDGLTFVIALQACGALAENEGSVFAKGDMVRDIALEIGCSLHADARRKGFSSHIFFVNTLISMYGKCGSIIKAEGVFIALSERNTVTWNAMLSAYVDQDEGTKVLQLYILMLEEGQSPNKLTYVLVLQACGTLVESDEDFSQMTSLEISRALHDVVKHKGLTSDVCIGCTLISMYGKCGTLEAAESVFNEMPVQNIVPWNALLSAYVEQEQGDKVLDLFIGMQAVDVTMSNITLLCVLQACGAMGCLEMAQNVHFSIVCTGDLCPITMNTIIFAYRSCAGITDALAVFNGLYEHSVVSWNACIAGYAHEGNCDASVEFFERMQMAGSKPDEVTSLSLLTAYSHAGLVDEGLELFGSLTSVGITPDLKHYSIIIDLFGRAGALKVVEGIAQRIAMRANHSTWLSVLAACRTHGNMMLGEYAFDQAVQAHPMDAAQYVLMSNIYSDAGLEQQAKELKISTFSNTNLQVSDWLSIEDEEA</sequence>
<dbReference type="GO" id="GO:0003723">
    <property type="term" value="F:RNA binding"/>
    <property type="evidence" value="ECO:0007669"/>
    <property type="project" value="InterPro"/>
</dbReference>
<evidence type="ECO:0008006" key="5">
    <source>
        <dbReference type="Google" id="ProtNLM"/>
    </source>
</evidence>
<dbReference type="PANTHER" id="PTHR24015:SF548">
    <property type="entry name" value="OS08G0340900 PROTEIN"/>
    <property type="match status" value="1"/>
</dbReference>
<dbReference type="FunFam" id="1.25.40.10:FF:000344">
    <property type="entry name" value="Pentatricopeptide repeat-containing protein"/>
    <property type="match status" value="1"/>
</dbReference>
<evidence type="ECO:0000256" key="2">
    <source>
        <dbReference type="PROSITE-ProRule" id="PRU00708"/>
    </source>
</evidence>
<feature type="repeat" description="PPR" evidence="2">
    <location>
        <begin position="653"/>
        <end position="687"/>
    </location>
</feature>
<dbReference type="GO" id="GO:0009451">
    <property type="term" value="P:RNA modification"/>
    <property type="evidence" value="ECO:0007669"/>
    <property type="project" value="InterPro"/>
</dbReference>
<dbReference type="Pfam" id="PF13041">
    <property type="entry name" value="PPR_2"/>
    <property type="match status" value="3"/>
</dbReference>
<accession>A0A8T2S005</accession>
<dbReference type="PROSITE" id="PS51375">
    <property type="entry name" value="PPR"/>
    <property type="match status" value="8"/>
</dbReference>